<evidence type="ECO:0000313" key="2">
    <source>
        <dbReference type="EMBL" id="TYH81801.1"/>
    </source>
</evidence>
<feature type="chain" id="PRO_5022793065" evidence="1">
    <location>
        <begin position="21"/>
        <end position="107"/>
    </location>
</feature>
<reference evidence="2 3" key="1">
    <citation type="submission" date="2019-07" db="EMBL/GenBank/DDBJ databases">
        <title>WGS assembly of Gossypium tomentosum.</title>
        <authorList>
            <person name="Chen Z.J."/>
            <person name="Sreedasyam A."/>
            <person name="Ando A."/>
            <person name="Song Q."/>
            <person name="De L."/>
            <person name="Hulse-Kemp A."/>
            <person name="Ding M."/>
            <person name="Ye W."/>
            <person name="Kirkbride R."/>
            <person name="Jenkins J."/>
            <person name="Plott C."/>
            <person name="Lovell J."/>
            <person name="Lin Y.-M."/>
            <person name="Vaughn R."/>
            <person name="Liu B."/>
            <person name="Li W."/>
            <person name="Simpson S."/>
            <person name="Scheffler B."/>
            <person name="Saski C."/>
            <person name="Grover C."/>
            <person name="Hu G."/>
            <person name="Conover J."/>
            <person name="Carlson J."/>
            <person name="Shu S."/>
            <person name="Boston L."/>
            <person name="Williams M."/>
            <person name="Peterson D."/>
            <person name="Mcgee K."/>
            <person name="Jones D."/>
            <person name="Wendel J."/>
            <person name="Stelly D."/>
            <person name="Grimwood J."/>
            <person name="Schmutz J."/>
        </authorList>
    </citation>
    <scope>NUCLEOTIDE SEQUENCE [LARGE SCALE GENOMIC DNA]</scope>
    <source>
        <strain evidence="2">7179.01</strain>
    </source>
</reference>
<protein>
    <submittedName>
        <fullName evidence="2">Uncharacterized protein</fullName>
    </submittedName>
</protein>
<proteinExistence type="predicted"/>
<accession>A0A5D2LQQ0</accession>
<name>A0A5D2LQQ0_GOSTO</name>
<gene>
    <name evidence="2" type="ORF">ES332_D02G010900v1</name>
</gene>
<keyword evidence="3" id="KW-1185">Reference proteome</keyword>
<evidence type="ECO:0000313" key="3">
    <source>
        <dbReference type="Proteomes" id="UP000322667"/>
    </source>
</evidence>
<dbReference type="EMBL" id="CM017624">
    <property type="protein sequence ID" value="TYH81801.1"/>
    <property type="molecule type" value="Genomic_DNA"/>
</dbReference>
<keyword evidence="1" id="KW-0732">Signal</keyword>
<feature type="signal peptide" evidence="1">
    <location>
        <begin position="1"/>
        <end position="20"/>
    </location>
</feature>
<organism evidence="2 3">
    <name type="scientific">Gossypium tomentosum</name>
    <name type="common">Hawaiian cotton</name>
    <name type="synonym">Gossypium sandvicense</name>
    <dbReference type="NCBI Taxonomy" id="34277"/>
    <lineage>
        <taxon>Eukaryota</taxon>
        <taxon>Viridiplantae</taxon>
        <taxon>Streptophyta</taxon>
        <taxon>Embryophyta</taxon>
        <taxon>Tracheophyta</taxon>
        <taxon>Spermatophyta</taxon>
        <taxon>Magnoliopsida</taxon>
        <taxon>eudicotyledons</taxon>
        <taxon>Gunneridae</taxon>
        <taxon>Pentapetalae</taxon>
        <taxon>rosids</taxon>
        <taxon>malvids</taxon>
        <taxon>Malvales</taxon>
        <taxon>Malvaceae</taxon>
        <taxon>Malvoideae</taxon>
        <taxon>Gossypium</taxon>
    </lineage>
</organism>
<dbReference type="AlphaFoldDB" id="A0A5D2LQQ0"/>
<dbReference type="Proteomes" id="UP000322667">
    <property type="component" value="Chromosome D02"/>
</dbReference>
<evidence type="ECO:0000256" key="1">
    <source>
        <dbReference type="SAM" id="SignalP"/>
    </source>
</evidence>
<sequence>MHFDHFFCLIVFSHATSLKCFSDLSEASRIANKVSRDIRPEFSSVLESHSCFALRYMKKVKCIGSEFYCDGNSQGEIEVFPALKTFILRRLENLKEWTAMTAAIMFP</sequence>